<sequence>MRAAGKAWARHVRRPASTSRDGLAEQAQALGLGPEAAAQLAARGRRHREPHPLLRDEVEPVRLFMACATQWRRAGSAGVPVGLDYPAVRATADWLGIAATPQLLDDLRYLEAGALEGFAEDDG</sequence>
<evidence type="ECO:0000313" key="2">
    <source>
        <dbReference type="EMBL" id="MEK0082862.1"/>
    </source>
</evidence>
<protein>
    <submittedName>
        <fullName evidence="2">DUF1799 domain-containing protein</fullName>
    </submittedName>
</protein>
<organism evidence="2 3">
    <name type="scientific">Benzoatithermus flavus</name>
    <dbReference type="NCBI Taxonomy" id="3108223"/>
    <lineage>
        <taxon>Bacteria</taxon>
        <taxon>Pseudomonadati</taxon>
        <taxon>Pseudomonadota</taxon>
        <taxon>Alphaproteobacteria</taxon>
        <taxon>Geminicoccales</taxon>
        <taxon>Geminicoccaceae</taxon>
        <taxon>Benzoatithermus</taxon>
    </lineage>
</organism>
<accession>A0ABU8XSB2</accession>
<feature type="region of interest" description="Disordered" evidence="1">
    <location>
        <begin position="1"/>
        <end position="23"/>
    </location>
</feature>
<proteinExistence type="predicted"/>
<evidence type="ECO:0000256" key="1">
    <source>
        <dbReference type="SAM" id="MobiDB-lite"/>
    </source>
</evidence>
<evidence type="ECO:0000313" key="3">
    <source>
        <dbReference type="Proteomes" id="UP001375743"/>
    </source>
</evidence>
<dbReference type="Proteomes" id="UP001375743">
    <property type="component" value="Unassembled WGS sequence"/>
</dbReference>
<gene>
    <name evidence="2" type="ORF">U1T56_06850</name>
</gene>
<name>A0ABU8XSB2_9PROT</name>
<comment type="caution">
    <text evidence="2">The sequence shown here is derived from an EMBL/GenBank/DDBJ whole genome shotgun (WGS) entry which is preliminary data.</text>
</comment>
<dbReference type="InterPro" id="IPR014915">
    <property type="entry name" value="Phage_TLS_TfmB"/>
</dbReference>
<dbReference type="Pfam" id="PF08809">
    <property type="entry name" value="DUF1799"/>
    <property type="match status" value="1"/>
</dbReference>
<reference evidence="2 3" key="1">
    <citation type="submission" date="2024-01" db="EMBL/GenBank/DDBJ databases">
        <title>Multi-omics insights into the function and evolution of sodium benzoate biodegradation pathways in Benzoatithermus flavus gen. nov., sp. nov. from hot spring.</title>
        <authorList>
            <person name="Hu C.-J."/>
            <person name="Li W.-J."/>
        </authorList>
    </citation>
    <scope>NUCLEOTIDE SEQUENCE [LARGE SCALE GENOMIC DNA]</scope>
    <source>
        <strain evidence="2 3">SYSU G07066</strain>
    </source>
</reference>
<dbReference type="RefSeq" id="WP_418158828.1">
    <property type="nucleotide sequence ID" value="NZ_JBBLZC010000005.1"/>
</dbReference>
<keyword evidence="3" id="KW-1185">Reference proteome</keyword>
<dbReference type="EMBL" id="JBBLZC010000005">
    <property type="protein sequence ID" value="MEK0082862.1"/>
    <property type="molecule type" value="Genomic_DNA"/>
</dbReference>